<feature type="compositionally biased region" description="Basic residues" evidence="4">
    <location>
        <begin position="153"/>
        <end position="166"/>
    </location>
</feature>
<comment type="caution">
    <text evidence="7">The sequence shown here is derived from an EMBL/GenBank/DDBJ whole genome shotgun (WGS) entry which is preliminary data.</text>
</comment>
<dbReference type="EMBL" id="JACEEZ010001822">
    <property type="protein sequence ID" value="KAG0728817.1"/>
    <property type="molecule type" value="Genomic_DNA"/>
</dbReference>
<dbReference type="Gene3D" id="3.40.50.1460">
    <property type="match status" value="1"/>
</dbReference>
<sequence length="683" mass="78018">MHHVGSPILWAHGGKDVATRPVVRTTTGEAQRKLLIAQIHNERGVCRYKLVCFDQAVQDYTQALALNPALAAAYYHRATIHYRLLAGHPKGSSRKQALGQQAMQDFKEAVRRDPNNIEFKEGLQSCRDEIEADIRGHMAPRNASVSRGTRASGKGRRRGQHRRHLHGTGSDPGHPQRSPLARDGDDVKVLDLEDVPLAKLVKLLFLLDNGDKETGTNPVYKEKNAAAARQAKETFQAILMSREYGFQRITELLQARAKKLLGYDIVILAEAEAASHSVRKPDEDLLILAEGCRHLGIEYNQALSVKIKKVQKKMELNDNEKEGNFFIYAENLLMNHICDNLTADLVYRLFCLFIHRYRDKLGLYMDSDMIVQDKLKFDGVKEALFFYIIREMEERNLLNRIYTDKLRDIFEELQGKYGMDENLSMAIAKLKCYPEECRPAGLCIVFCVTKDREGADSEIVKIKSVFEDLFKFTLMIERNPTRETLDRYKKELIKTKYRLYDSLVIWFVSHGDETNLVLSEEENINREKFIDDFSIFNNFSKKPKIFFMATCRGNKPICADEAGGTGASPDGPFGNKGFVGMRVPEYCQDISRIYYQMDRLVAYATLPCNISFRLKDEGSVFVDTVCSLLEENQGENITQVLEGVSRLIHQIVFKSDEDEFVGKSKQACYYESTFQKTFLIPKI</sequence>
<evidence type="ECO:0000313" key="8">
    <source>
        <dbReference type="Proteomes" id="UP000770661"/>
    </source>
</evidence>
<dbReference type="PROSITE" id="PS50208">
    <property type="entry name" value="CASPASE_P20"/>
    <property type="match status" value="1"/>
</dbReference>
<dbReference type="PANTHER" id="PTHR22576">
    <property type="entry name" value="MUCOSA ASSOCIATED LYMPHOID TISSUE LYMPHOMA TRANSLOCATION PROTEIN 1/PARACASPASE"/>
    <property type="match status" value="1"/>
</dbReference>
<dbReference type="InterPro" id="IPR015917">
    <property type="entry name" value="Pept_C14A"/>
</dbReference>
<evidence type="ECO:0000313" key="7">
    <source>
        <dbReference type="EMBL" id="KAG0728817.1"/>
    </source>
</evidence>
<dbReference type="InterPro" id="IPR002138">
    <property type="entry name" value="Pept_C14_p10"/>
</dbReference>
<feature type="region of interest" description="Disordered" evidence="4">
    <location>
        <begin position="134"/>
        <end position="182"/>
    </location>
</feature>
<comment type="similarity">
    <text evidence="1 3">Belongs to the peptidase C14A family.</text>
</comment>
<proteinExistence type="inferred from homology"/>
<dbReference type="Gene3D" id="1.25.40.10">
    <property type="entry name" value="Tetratricopeptide repeat domain"/>
    <property type="match status" value="1"/>
</dbReference>
<dbReference type="InterPro" id="IPR011600">
    <property type="entry name" value="Pept_C14_caspase"/>
</dbReference>
<dbReference type="SMART" id="SM00115">
    <property type="entry name" value="CASc"/>
    <property type="match status" value="1"/>
</dbReference>
<dbReference type="InterPro" id="IPR011990">
    <property type="entry name" value="TPR-like_helical_dom_sf"/>
</dbReference>
<keyword evidence="2" id="KW-0802">TPR repeat</keyword>
<evidence type="ECO:0000256" key="1">
    <source>
        <dbReference type="ARBA" id="ARBA00010134"/>
    </source>
</evidence>
<dbReference type="GO" id="GO:0004197">
    <property type="term" value="F:cysteine-type endopeptidase activity"/>
    <property type="evidence" value="ECO:0007669"/>
    <property type="project" value="InterPro"/>
</dbReference>
<dbReference type="SUPFAM" id="SSF52129">
    <property type="entry name" value="Caspase-like"/>
    <property type="match status" value="1"/>
</dbReference>
<dbReference type="PRINTS" id="PR00376">
    <property type="entry name" value="IL1BCENZYME"/>
</dbReference>
<feature type="domain" description="Caspase family p20" evidence="6">
    <location>
        <begin position="452"/>
        <end position="555"/>
    </location>
</feature>
<dbReference type="Pfam" id="PF00656">
    <property type="entry name" value="Peptidase_C14"/>
    <property type="match status" value="1"/>
</dbReference>
<dbReference type="InterPro" id="IPR001309">
    <property type="entry name" value="Pept_C14_p20"/>
</dbReference>
<organism evidence="7 8">
    <name type="scientific">Chionoecetes opilio</name>
    <name type="common">Atlantic snow crab</name>
    <name type="synonym">Cancer opilio</name>
    <dbReference type="NCBI Taxonomy" id="41210"/>
    <lineage>
        <taxon>Eukaryota</taxon>
        <taxon>Metazoa</taxon>
        <taxon>Ecdysozoa</taxon>
        <taxon>Arthropoda</taxon>
        <taxon>Crustacea</taxon>
        <taxon>Multicrustacea</taxon>
        <taxon>Malacostraca</taxon>
        <taxon>Eumalacostraca</taxon>
        <taxon>Eucarida</taxon>
        <taxon>Decapoda</taxon>
        <taxon>Pleocyemata</taxon>
        <taxon>Brachyura</taxon>
        <taxon>Eubrachyura</taxon>
        <taxon>Majoidea</taxon>
        <taxon>Majidae</taxon>
        <taxon>Chionoecetes</taxon>
    </lineage>
</organism>
<dbReference type="InterPro" id="IPR052039">
    <property type="entry name" value="Caspase-related_regulators"/>
</dbReference>
<dbReference type="SMART" id="SM00028">
    <property type="entry name" value="TPR"/>
    <property type="match status" value="2"/>
</dbReference>
<evidence type="ECO:0000259" key="5">
    <source>
        <dbReference type="PROSITE" id="PS50207"/>
    </source>
</evidence>
<dbReference type="OrthoDB" id="6097640at2759"/>
<reference evidence="7" key="1">
    <citation type="submission" date="2020-07" db="EMBL/GenBank/DDBJ databases">
        <title>The High-quality genome of the commercially important snow crab, Chionoecetes opilio.</title>
        <authorList>
            <person name="Jeong J.-H."/>
            <person name="Ryu S."/>
        </authorList>
    </citation>
    <scope>NUCLEOTIDE SEQUENCE</scope>
    <source>
        <strain evidence="7">MADBK_172401_WGS</strain>
        <tissue evidence="7">Digestive gland</tissue>
    </source>
</reference>
<feature type="domain" description="Caspase family p10" evidence="5">
    <location>
        <begin position="589"/>
        <end position="631"/>
    </location>
</feature>
<dbReference type="GO" id="GO:0006508">
    <property type="term" value="P:proteolysis"/>
    <property type="evidence" value="ECO:0007669"/>
    <property type="project" value="InterPro"/>
</dbReference>
<protein>
    <submittedName>
        <fullName evidence="7">Caspase-14</fullName>
    </submittedName>
</protein>
<evidence type="ECO:0000256" key="2">
    <source>
        <dbReference type="PROSITE-ProRule" id="PRU00339"/>
    </source>
</evidence>
<keyword evidence="8" id="KW-1185">Reference proteome</keyword>
<evidence type="ECO:0000256" key="3">
    <source>
        <dbReference type="RuleBase" id="RU003971"/>
    </source>
</evidence>
<dbReference type="PANTHER" id="PTHR22576:SF41">
    <property type="entry name" value="CASPASE 14, APOPTOSIS-RELATED CYSTEINE PEPTIDASE"/>
    <property type="match status" value="1"/>
</dbReference>
<dbReference type="PROSITE" id="PS50207">
    <property type="entry name" value="CASPASE_P10"/>
    <property type="match status" value="1"/>
</dbReference>
<gene>
    <name evidence="7" type="primary">Casp14_2</name>
    <name evidence="7" type="ORF">GWK47_031676</name>
</gene>
<accession>A0A8J4YJC4</accession>
<evidence type="ECO:0000259" key="6">
    <source>
        <dbReference type="PROSITE" id="PS50208"/>
    </source>
</evidence>
<dbReference type="InterPro" id="IPR029030">
    <property type="entry name" value="Caspase-like_dom_sf"/>
</dbReference>
<dbReference type="InterPro" id="IPR019734">
    <property type="entry name" value="TPR_rpt"/>
</dbReference>
<dbReference type="Proteomes" id="UP000770661">
    <property type="component" value="Unassembled WGS sequence"/>
</dbReference>
<name>A0A8J4YJC4_CHIOP</name>
<dbReference type="PROSITE" id="PS50005">
    <property type="entry name" value="TPR"/>
    <property type="match status" value="1"/>
</dbReference>
<feature type="repeat" description="TPR" evidence="2">
    <location>
        <begin position="37"/>
        <end position="70"/>
    </location>
</feature>
<evidence type="ECO:0000256" key="4">
    <source>
        <dbReference type="SAM" id="MobiDB-lite"/>
    </source>
</evidence>
<dbReference type="AlphaFoldDB" id="A0A8J4YJC4"/>
<dbReference type="SUPFAM" id="SSF48452">
    <property type="entry name" value="TPR-like"/>
    <property type="match status" value="1"/>
</dbReference>